<dbReference type="PANTHER" id="PTHR33643:SF1">
    <property type="entry name" value="UREASE ACCESSORY PROTEIN D"/>
    <property type="match status" value="1"/>
</dbReference>
<keyword evidence="2 3" id="KW-0143">Chaperone</keyword>
<gene>
    <name evidence="3" type="primary">ureD</name>
    <name evidence="4" type="ORF">SAMN05192565_12125</name>
</gene>
<dbReference type="Pfam" id="PF01774">
    <property type="entry name" value="UreD"/>
    <property type="match status" value="1"/>
</dbReference>
<comment type="similarity">
    <text evidence="1 3">Belongs to the UreD family.</text>
</comment>
<comment type="function">
    <text evidence="3">Required for maturation of urease via the functional incorporation of the urease nickel metallocenter.</text>
</comment>
<proteinExistence type="inferred from homology"/>
<protein>
    <recommendedName>
        <fullName evidence="3">Urease accessory protein UreD</fullName>
    </recommendedName>
</protein>
<comment type="subcellular location">
    <subcellularLocation>
        <location evidence="3">Cytoplasm</location>
    </subcellularLocation>
</comment>
<dbReference type="Proteomes" id="UP000199229">
    <property type="component" value="Unassembled WGS sequence"/>
</dbReference>
<keyword evidence="3" id="KW-0963">Cytoplasm</keyword>
<organism evidence="4 5">
    <name type="scientific">Methylobacterium gossipiicola</name>
    <dbReference type="NCBI Taxonomy" id="582675"/>
    <lineage>
        <taxon>Bacteria</taxon>
        <taxon>Pseudomonadati</taxon>
        <taxon>Pseudomonadota</taxon>
        <taxon>Alphaproteobacteria</taxon>
        <taxon>Hyphomicrobiales</taxon>
        <taxon>Methylobacteriaceae</taxon>
        <taxon>Methylobacterium</taxon>
    </lineage>
</organism>
<sequence>MTLTDRDTPPMRQRSDGHVHLRVGRIGRETRILDLAESGPLRVRLPRGPAGPCEAVLLNSAGGIACGDGFRVSAEVGAGAELVLTTTAAEKIYRSDGPRTTIATRLAVAPGGHLAFLPQETILFDRVNLHRSLTVDLDDGAGFLAFEAVTFGRVARDERITAGHFHDHWRIRRHGRLCYADSIRLDGPVSEALARAAIGGEARAMATLLDVSSTAESRLEEMRARLDGAMPATGVTAAASAWNGHLVVRFLGADPTALRRLVQDVLVGYRGVPLPRVWQT</sequence>
<dbReference type="GO" id="GO:0005737">
    <property type="term" value="C:cytoplasm"/>
    <property type="evidence" value="ECO:0007669"/>
    <property type="project" value="UniProtKB-SubCell"/>
</dbReference>
<name>A0A1I2W9T9_9HYPH</name>
<keyword evidence="3" id="KW-0996">Nickel insertion</keyword>
<dbReference type="AlphaFoldDB" id="A0A1I2W9T9"/>
<dbReference type="PANTHER" id="PTHR33643">
    <property type="entry name" value="UREASE ACCESSORY PROTEIN D"/>
    <property type="match status" value="1"/>
</dbReference>
<evidence type="ECO:0000256" key="3">
    <source>
        <dbReference type="HAMAP-Rule" id="MF_01384"/>
    </source>
</evidence>
<accession>A0A1I2W9T9</accession>
<evidence type="ECO:0000256" key="1">
    <source>
        <dbReference type="ARBA" id="ARBA00007177"/>
    </source>
</evidence>
<evidence type="ECO:0000313" key="4">
    <source>
        <dbReference type="EMBL" id="SFG98062.1"/>
    </source>
</evidence>
<dbReference type="GO" id="GO:0016151">
    <property type="term" value="F:nickel cation binding"/>
    <property type="evidence" value="ECO:0007669"/>
    <property type="project" value="UniProtKB-UniRule"/>
</dbReference>
<keyword evidence="5" id="KW-1185">Reference proteome</keyword>
<dbReference type="STRING" id="582675.SAMN05192565_12125"/>
<dbReference type="EMBL" id="FOPM01000021">
    <property type="protein sequence ID" value="SFG98062.1"/>
    <property type="molecule type" value="Genomic_DNA"/>
</dbReference>
<dbReference type="InterPro" id="IPR002669">
    <property type="entry name" value="UreD"/>
</dbReference>
<dbReference type="HAMAP" id="MF_01384">
    <property type="entry name" value="UreD"/>
    <property type="match status" value="1"/>
</dbReference>
<evidence type="ECO:0000313" key="5">
    <source>
        <dbReference type="Proteomes" id="UP000199229"/>
    </source>
</evidence>
<comment type="subunit">
    <text evidence="3">UreD, UreF and UreG form a complex that acts as a GTP-hydrolysis-dependent molecular chaperone, activating the urease apoprotein by helping to assemble the nickel containing metallocenter of UreC. The UreE protein probably delivers the nickel.</text>
</comment>
<evidence type="ECO:0000256" key="2">
    <source>
        <dbReference type="ARBA" id="ARBA00023186"/>
    </source>
</evidence>
<reference evidence="5" key="1">
    <citation type="submission" date="2016-10" db="EMBL/GenBank/DDBJ databases">
        <authorList>
            <person name="Varghese N."/>
            <person name="Submissions S."/>
        </authorList>
    </citation>
    <scope>NUCLEOTIDE SEQUENCE [LARGE SCALE GENOMIC DNA]</scope>
    <source>
        <strain evidence="5">Gh-105</strain>
    </source>
</reference>